<keyword evidence="4" id="KW-0808">Transferase</keyword>
<dbReference type="InterPro" id="IPR000700">
    <property type="entry name" value="PAS-assoc_C"/>
</dbReference>
<dbReference type="InterPro" id="IPR011712">
    <property type="entry name" value="Sig_transdc_His_kin_sub3_dim/P"/>
</dbReference>
<evidence type="ECO:0000256" key="4">
    <source>
        <dbReference type="ARBA" id="ARBA00022679"/>
    </source>
</evidence>
<dbReference type="InterPro" id="IPR005467">
    <property type="entry name" value="His_kinase_dom"/>
</dbReference>
<dbReference type="Proteomes" id="UP000228535">
    <property type="component" value="Unassembled WGS sequence"/>
</dbReference>
<dbReference type="NCBIfam" id="TIGR00229">
    <property type="entry name" value="sensory_box"/>
    <property type="match status" value="2"/>
</dbReference>
<evidence type="ECO:0000313" key="9">
    <source>
        <dbReference type="EMBL" id="PJJ60855.1"/>
    </source>
</evidence>
<dbReference type="PROSITE" id="PS50113">
    <property type="entry name" value="PAC"/>
    <property type="match status" value="2"/>
</dbReference>
<dbReference type="PROSITE" id="PS50112">
    <property type="entry name" value="PAS"/>
    <property type="match status" value="1"/>
</dbReference>
<feature type="domain" description="PAC" evidence="8">
    <location>
        <begin position="708"/>
        <end position="760"/>
    </location>
</feature>
<dbReference type="GO" id="GO:0000155">
    <property type="term" value="F:phosphorelay sensor kinase activity"/>
    <property type="evidence" value="ECO:0007669"/>
    <property type="project" value="InterPro"/>
</dbReference>
<dbReference type="PANTHER" id="PTHR43304:SF1">
    <property type="entry name" value="PAC DOMAIN-CONTAINING PROTEIN"/>
    <property type="match status" value="1"/>
</dbReference>
<dbReference type="Gene3D" id="2.10.70.100">
    <property type="match status" value="1"/>
</dbReference>
<dbReference type="GO" id="GO:0046983">
    <property type="term" value="F:protein dimerization activity"/>
    <property type="evidence" value="ECO:0007669"/>
    <property type="project" value="InterPro"/>
</dbReference>
<feature type="domain" description="Histidine kinase" evidence="6">
    <location>
        <begin position="783"/>
        <end position="978"/>
    </location>
</feature>
<dbReference type="Pfam" id="PF08448">
    <property type="entry name" value="PAS_4"/>
    <property type="match status" value="2"/>
</dbReference>
<evidence type="ECO:0000259" key="7">
    <source>
        <dbReference type="PROSITE" id="PS50112"/>
    </source>
</evidence>
<dbReference type="InterPro" id="IPR013656">
    <property type="entry name" value="PAS_4"/>
</dbReference>
<dbReference type="CDD" id="cd16917">
    <property type="entry name" value="HATPase_UhpB-NarQ-NarX-like"/>
    <property type="match status" value="1"/>
</dbReference>
<gene>
    <name evidence="9" type="ORF">CLV45_2289</name>
</gene>
<dbReference type="AlphaFoldDB" id="A0A2M9BSD5"/>
<organism evidence="9 10">
    <name type="scientific">Hymenobacter chitinivorans DSM 11115</name>
    <dbReference type="NCBI Taxonomy" id="1121954"/>
    <lineage>
        <taxon>Bacteria</taxon>
        <taxon>Pseudomonadati</taxon>
        <taxon>Bacteroidota</taxon>
        <taxon>Cytophagia</taxon>
        <taxon>Cytophagales</taxon>
        <taxon>Hymenobacteraceae</taxon>
        <taxon>Hymenobacter</taxon>
    </lineage>
</organism>
<feature type="domain" description="PAS" evidence="7">
    <location>
        <begin position="127"/>
        <end position="173"/>
    </location>
</feature>
<accession>A0A2M9BSD5</accession>
<dbReference type="EMBL" id="PGFA01000001">
    <property type="protein sequence ID" value="PJJ60855.1"/>
    <property type="molecule type" value="Genomic_DNA"/>
</dbReference>
<dbReference type="Pfam" id="PF08447">
    <property type="entry name" value="PAS_3"/>
    <property type="match status" value="1"/>
</dbReference>
<keyword evidence="10" id="KW-1185">Reference proteome</keyword>
<dbReference type="EC" id="2.7.13.3" evidence="2"/>
<dbReference type="GO" id="GO:0016020">
    <property type="term" value="C:membrane"/>
    <property type="evidence" value="ECO:0007669"/>
    <property type="project" value="InterPro"/>
</dbReference>
<dbReference type="SMART" id="SM00091">
    <property type="entry name" value="PAS"/>
    <property type="match status" value="3"/>
</dbReference>
<proteinExistence type="predicted"/>
<evidence type="ECO:0000256" key="3">
    <source>
        <dbReference type="ARBA" id="ARBA00022553"/>
    </source>
</evidence>
<comment type="catalytic activity">
    <reaction evidence="1">
        <text>ATP + protein L-histidine = ADP + protein N-phospho-L-histidine.</text>
        <dbReference type="EC" id="2.7.13.3"/>
    </reaction>
</comment>
<feature type="domain" description="PAC" evidence="8">
    <location>
        <begin position="327"/>
        <end position="379"/>
    </location>
</feature>
<dbReference type="SMART" id="SM00387">
    <property type="entry name" value="HATPase_c"/>
    <property type="match status" value="1"/>
</dbReference>
<reference evidence="9 10" key="1">
    <citation type="submission" date="2017-11" db="EMBL/GenBank/DDBJ databases">
        <title>Genomic Encyclopedia of Archaeal and Bacterial Type Strains, Phase II (KMG-II): From Individual Species to Whole Genera.</title>
        <authorList>
            <person name="Goeker M."/>
        </authorList>
    </citation>
    <scope>NUCLEOTIDE SEQUENCE [LARGE SCALE GENOMIC DNA]</scope>
    <source>
        <strain evidence="9 10">DSM 11115</strain>
    </source>
</reference>
<dbReference type="InterPro" id="IPR052162">
    <property type="entry name" value="Sensor_kinase/Photoreceptor"/>
</dbReference>
<evidence type="ECO:0000256" key="2">
    <source>
        <dbReference type="ARBA" id="ARBA00012438"/>
    </source>
</evidence>
<dbReference type="SUPFAM" id="SSF55785">
    <property type="entry name" value="PYP-like sensor domain (PAS domain)"/>
    <property type="match status" value="5"/>
</dbReference>
<dbReference type="InterPro" id="IPR036890">
    <property type="entry name" value="HATPase_C_sf"/>
</dbReference>
<dbReference type="InterPro" id="IPR001610">
    <property type="entry name" value="PAC"/>
</dbReference>
<dbReference type="InterPro" id="IPR000014">
    <property type="entry name" value="PAS"/>
</dbReference>
<dbReference type="InterPro" id="IPR035965">
    <property type="entry name" value="PAS-like_dom_sf"/>
</dbReference>
<dbReference type="RefSeq" id="WP_170061842.1">
    <property type="nucleotide sequence ID" value="NZ_PGFA01000001.1"/>
</dbReference>
<keyword evidence="3" id="KW-0597">Phosphoprotein</keyword>
<dbReference type="InterPro" id="IPR003594">
    <property type="entry name" value="HATPase_dom"/>
</dbReference>
<dbReference type="Gene3D" id="3.30.450.20">
    <property type="entry name" value="PAS domain"/>
    <property type="match status" value="6"/>
</dbReference>
<evidence type="ECO:0000256" key="5">
    <source>
        <dbReference type="ARBA" id="ARBA00022777"/>
    </source>
</evidence>
<evidence type="ECO:0000256" key="1">
    <source>
        <dbReference type="ARBA" id="ARBA00000085"/>
    </source>
</evidence>
<dbReference type="PANTHER" id="PTHR43304">
    <property type="entry name" value="PHYTOCHROME-LIKE PROTEIN CPH1"/>
    <property type="match status" value="1"/>
</dbReference>
<dbReference type="CDD" id="cd00130">
    <property type="entry name" value="PAS"/>
    <property type="match status" value="3"/>
</dbReference>
<keyword evidence="5" id="KW-0418">Kinase</keyword>
<dbReference type="Pfam" id="PF02518">
    <property type="entry name" value="HATPase_c"/>
    <property type="match status" value="1"/>
</dbReference>
<dbReference type="Gene3D" id="1.20.5.1930">
    <property type="match status" value="1"/>
</dbReference>
<dbReference type="SMART" id="SM00086">
    <property type="entry name" value="PAC"/>
    <property type="match status" value="2"/>
</dbReference>
<dbReference type="InterPro" id="IPR013655">
    <property type="entry name" value="PAS_fold_3"/>
</dbReference>
<evidence type="ECO:0000313" key="10">
    <source>
        <dbReference type="Proteomes" id="UP000228535"/>
    </source>
</evidence>
<dbReference type="PROSITE" id="PS50109">
    <property type="entry name" value="HIS_KIN"/>
    <property type="match status" value="1"/>
</dbReference>
<evidence type="ECO:0000259" key="6">
    <source>
        <dbReference type="PROSITE" id="PS50109"/>
    </source>
</evidence>
<dbReference type="SUPFAM" id="SSF55874">
    <property type="entry name" value="ATPase domain of HSP90 chaperone/DNA topoisomerase II/histidine kinase"/>
    <property type="match status" value="1"/>
</dbReference>
<dbReference type="Gene3D" id="3.30.565.10">
    <property type="entry name" value="Histidine kinase-like ATPase, C-terminal domain"/>
    <property type="match status" value="1"/>
</dbReference>
<comment type="caution">
    <text evidence="9">The sequence shown here is derived from an EMBL/GenBank/DDBJ whole genome shotgun (WGS) entry which is preliminary data.</text>
</comment>
<protein>
    <recommendedName>
        <fullName evidence="2">histidine kinase</fullName>
        <ecNumber evidence="2">2.7.13.3</ecNumber>
    </recommendedName>
</protein>
<sequence>MLNDRAAAAPPPGFSYSPTWAGPVLDSMPWAVLGLDGAGRLQLVNPEAAQLLASTVAELRGRPLEQVLPAGFPAELGEALGEAQRAPHPVRGTFWLPYCQRWIEMSTAPGAGQVLVFWQDVTQAVTQRRQYQAVADHLPDLILRWDADLRLLWANAALEQRLGRPVAELLGQTWAEMGLPAGLQGPYAEHLRQALHAGRPVDYYYHLPTPRGERHYHSRMALEQPEGEGLRVLEIARDITSVVEAQARQAASETLLREAEQAAGAGSYHVEVATGRMQASDGLYRLFGEKPQSFTFTLDFINTRSVPEDVDVVQQALNRAVAGCAPYHYRRRIYRADGQLRTLEAHGQVVCDEAGTAVKLLGLVQDVTEREAAETRLRRATRTIQRMLDGSPAAICLLEAQRAAPAGPITDFILRGANHAAEVLNQKTEAELLSHGLLELFPGVRHTFFDDYVRVMETGHPWRGVRRYSGEHYQDRWFDVSAVKNGGGLILTFLDITAQKQAEERLEQANAWLTALLKGGQTLIWYFQAVRDEAGRPVDYLVDTMQTGPLTGPGALDEPAPRLTQALPGIEEHPAWEHIRQVMETGEPQRHEVQFDFPNLRGWFDVAYTRLGDGFFIQAFEITSRKEVEQELSKNLTLLQQSEAVAQLGSWEYELTTGVFRWSAGMYGLFGLPQGTAVKPHIYREMAVAEDVAVAERLVGQMLRGAPKLEETLRIRVGGQQKTLRIKARTMLDAQGEPLRVLGVDLDISEVQRLEADNLRMRLEQQQRLFDAVLDAQEAERRRMAETLHNGVGQVLYATKLRLDQLSGLALPPPGPKARQEAEYLLVEAIKQTRALSHELVPSVLREFGLEVALQDICRQLSSPQLRMQCHIVLDEEVPPLATSLQLALYRMAQELGQNIVKHAQGATEASLELETMPGFVVLRAEDNGAGFVTDPVAKPGLGLRGIHDRVRLLGGSVDVGSSAKFGTYVRIRVPLPAPPAAD</sequence>
<name>A0A2M9BSD5_9BACT</name>
<dbReference type="Pfam" id="PF07730">
    <property type="entry name" value="HisKA_3"/>
    <property type="match status" value="1"/>
</dbReference>
<evidence type="ECO:0000259" key="8">
    <source>
        <dbReference type="PROSITE" id="PS50113"/>
    </source>
</evidence>